<evidence type="ECO:0008006" key="3">
    <source>
        <dbReference type="Google" id="ProtNLM"/>
    </source>
</evidence>
<dbReference type="InterPro" id="IPR036390">
    <property type="entry name" value="WH_DNA-bd_sf"/>
</dbReference>
<accession>A0AAV3TCV8</accession>
<dbReference type="SUPFAM" id="SSF46785">
    <property type="entry name" value="Winged helix' DNA-binding domain"/>
    <property type="match status" value="1"/>
</dbReference>
<comment type="caution">
    <text evidence="1">The sequence shown here is derived from an EMBL/GenBank/DDBJ whole genome shotgun (WGS) entry which is preliminary data.</text>
</comment>
<dbReference type="EMBL" id="BAAADV010000007">
    <property type="protein sequence ID" value="GAA0678485.1"/>
    <property type="molecule type" value="Genomic_DNA"/>
</dbReference>
<dbReference type="Proteomes" id="UP001500420">
    <property type="component" value="Unassembled WGS sequence"/>
</dbReference>
<name>A0AAV3TCV8_9EURY</name>
<dbReference type="AlphaFoldDB" id="A0AAV3TCV8"/>
<evidence type="ECO:0000313" key="1">
    <source>
        <dbReference type="EMBL" id="GAA0678485.1"/>
    </source>
</evidence>
<reference evidence="1 2" key="1">
    <citation type="journal article" date="2019" name="Int. J. Syst. Evol. Microbiol.">
        <title>The Global Catalogue of Microorganisms (GCM) 10K type strain sequencing project: providing services to taxonomists for standard genome sequencing and annotation.</title>
        <authorList>
            <consortium name="The Broad Institute Genomics Platform"/>
            <consortium name="The Broad Institute Genome Sequencing Center for Infectious Disease"/>
            <person name="Wu L."/>
            <person name="Ma J."/>
        </authorList>
    </citation>
    <scope>NUCLEOTIDE SEQUENCE [LARGE SCALE GENOMIC DNA]</scope>
    <source>
        <strain evidence="1 2">JCM 16328</strain>
    </source>
</reference>
<dbReference type="RefSeq" id="WP_343774726.1">
    <property type="nucleotide sequence ID" value="NZ_BAAADV010000007.1"/>
</dbReference>
<evidence type="ECO:0000313" key="2">
    <source>
        <dbReference type="Proteomes" id="UP001500420"/>
    </source>
</evidence>
<organism evidence="1 2">
    <name type="scientific">Natronoarchaeum mannanilyticum</name>
    <dbReference type="NCBI Taxonomy" id="926360"/>
    <lineage>
        <taxon>Archaea</taxon>
        <taxon>Methanobacteriati</taxon>
        <taxon>Methanobacteriota</taxon>
        <taxon>Stenosarchaea group</taxon>
        <taxon>Halobacteria</taxon>
        <taxon>Halobacteriales</taxon>
        <taxon>Natronoarchaeaceae</taxon>
    </lineage>
</organism>
<proteinExistence type="predicted"/>
<keyword evidence="2" id="KW-1185">Reference proteome</keyword>
<sequence>MSRTDASPAEIERERRRLDVVTQETRFALLQDLLGHPEGLPSLRELDYVNPSKSRSTIHGHLQTLIEAGIVEAATLSDDRRSRDLPYTFYGVTEAGREFLDRHDLLRAEETLQEIYDRVEKTDDIERYERAPRPER</sequence>
<dbReference type="InterPro" id="IPR036388">
    <property type="entry name" value="WH-like_DNA-bd_sf"/>
</dbReference>
<dbReference type="Gene3D" id="1.10.10.10">
    <property type="entry name" value="Winged helix-like DNA-binding domain superfamily/Winged helix DNA-binding domain"/>
    <property type="match status" value="1"/>
</dbReference>
<gene>
    <name evidence="1" type="ORF">GCM10009020_28500</name>
</gene>
<protein>
    <recommendedName>
        <fullName evidence="3">Transcriptional regulator</fullName>
    </recommendedName>
</protein>